<reference evidence="2" key="1">
    <citation type="submission" date="2023-03" db="EMBL/GenBank/DDBJ databases">
        <title>Massive genome expansion in bonnet fungi (Mycena s.s.) driven by repeated elements and novel gene families across ecological guilds.</title>
        <authorList>
            <consortium name="Lawrence Berkeley National Laboratory"/>
            <person name="Harder C.B."/>
            <person name="Miyauchi S."/>
            <person name="Viragh M."/>
            <person name="Kuo A."/>
            <person name="Thoen E."/>
            <person name="Andreopoulos B."/>
            <person name="Lu D."/>
            <person name="Skrede I."/>
            <person name="Drula E."/>
            <person name="Henrissat B."/>
            <person name="Morin E."/>
            <person name="Kohler A."/>
            <person name="Barry K."/>
            <person name="LaButti K."/>
            <person name="Morin E."/>
            <person name="Salamov A."/>
            <person name="Lipzen A."/>
            <person name="Mereny Z."/>
            <person name="Hegedus B."/>
            <person name="Baldrian P."/>
            <person name="Stursova M."/>
            <person name="Weitz H."/>
            <person name="Taylor A."/>
            <person name="Grigoriev I.V."/>
            <person name="Nagy L.G."/>
            <person name="Martin F."/>
            <person name="Kauserud H."/>
        </authorList>
    </citation>
    <scope>NUCLEOTIDE SEQUENCE</scope>
    <source>
        <strain evidence="2">CBHHK188m</strain>
    </source>
</reference>
<feature type="chain" id="PRO_5042085404" description="Secreted protein" evidence="1">
    <location>
        <begin position="28"/>
        <end position="151"/>
    </location>
</feature>
<proteinExistence type="predicted"/>
<evidence type="ECO:0000313" key="2">
    <source>
        <dbReference type="EMBL" id="KAJ7785283.1"/>
    </source>
</evidence>
<dbReference type="AlphaFoldDB" id="A0AAD7P2U2"/>
<feature type="signal peptide" evidence="1">
    <location>
        <begin position="1"/>
        <end position="27"/>
    </location>
</feature>
<protein>
    <recommendedName>
        <fullName evidence="4">Secreted protein</fullName>
    </recommendedName>
</protein>
<evidence type="ECO:0008006" key="4">
    <source>
        <dbReference type="Google" id="ProtNLM"/>
    </source>
</evidence>
<organism evidence="2 3">
    <name type="scientific">Mycena maculata</name>
    <dbReference type="NCBI Taxonomy" id="230809"/>
    <lineage>
        <taxon>Eukaryota</taxon>
        <taxon>Fungi</taxon>
        <taxon>Dikarya</taxon>
        <taxon>Basidiomycota</taxon>
        <taxon>Agaricomycotina</taxon>
        <taxon>Agaricomycetes</taxon>
        <taxon>Agaricomycetidae</taxon>
        <taxon>Agaricales</taxon>
        <taxon>Marasmiineae</taxon>
        <taxon>Mycenaceae</taxon>
        <taxon>Mycena</taxon>
    </lineage>
</organism>
<keyword evidence="3" id="KW-1185">Reference proteome</keyword>
<evidence type="ECO:0000313" key="3">
    <source>
        <dbReference type="Proteomes" id="UP001215280"/>
    </source>
</evidence>
<accession>A0AAD7P2U2</accession>
<name>A0AAD7P2U2_9AGAR</name>
<comment type="caution">
    <text evidence="2">The sequence shown here is derived from an EMBL/GenBank/DDBJ whole genome shotgun (WGS) entry which is preliminary data.</text>
</comment>
<evidence type="ECO:0000256" key="1">
    <source>
        <dbReference type="SAM" id="SignalP"/>
    </source>
</evidence>
<sequence>MSGRMSAGHCWLAALLARRANTEVVSAAVPCKCHGDERGARAEVPGRKLGARWLRQAGGVVCGQPKEKNQKKIRTNSKNSKLKSMHRDKETAVGACAPPTCPLVPQSSPVAAGRTIGLGANTRWLLREPRAVFAQSGWRCFVVVAVGKKEA</sequence>
<keyword evidence="1" id="KW-0732">Signal</keyword>
<dbReference type="EMBL" id="JARJLG010000001">
    <property type="protein sequence ID" value="KAJ7785283.1"/>
    <property type="molecule type" value="Genomic_DNA"/>
</dbReference>
<gene>
    <name evidence="2" type="ORF">DFH07DRAFT_763878</name>
</gene>
<dbReference type="Proteomes" id="UP001215280">
    <property type="component" value="Unassembled WGS sequence"/>
</dbReference>